<accession>A0ABD2B3A1</accession>
<organism evidence="2 3">
    <name type="scientific">Vespula squamosa</name>
    <name type="common">Southern yellow jacket</name>
    <name type="synonym">Wasp</name>
    <dbReference type="NCBI Taxonomy" id="30214"/>
    <lineage>
        <taxon>Eukaryota</taxon>
        <taxon>Metazoa</taxon>
        <taxon>Ecdysozoa</taxon>
        <taxon>Arthropoda</taxon>
        <taxon>Hexapoda</taxon>
        <taxon>Insecta</taxon>
        <taxon>Pterygota</taxon>
        <taxon>Neoptera</taxon>
        <taxon>Endopterygota</taxon>
        <taxon>Hymenoptera</taxon>
        <taxon>Apocrita</taxon>
        <taxon>Aculeata</taxon>
        <taxon>Vespoidea</taxon>
        <taxon>Vespidae</taxon>
        <taxon>Vespinae</taxon>
        <taxon>Vespula</taxon>
    </lineage>
</organism>
<comment type="caution">
    <text evidence="2">The sequence shown here is derived from an EMBL/GenBank/DDBJ whole genome shotgun (WGS) entry which is preliminary data.</text>
</comment>
<dbReference type="EMBL" id="JAUDFV010000133">
    <property type="protein sequence ID" value="KAL2727204.1"/>
    <property type="molecule type" value="Genomic_DNA"/>
</dbReference>
<proteinExistence type="predicted"/>
<feature type="compositionally biased region" description="Polar residues" evidence="1">
    <location>
        <begin position="53"/>
        <end position="75"/>
    </location>
</feature>
<protein>
    <submittedName>
        <fullName evidence="2">Radial spoke head protein 3 like protein</fullName>
    </submittedName>
</protein>
<sequence>MRRMEECRVCNQGLPAYNIPNGPPDKKTTYTFVKSPRAMLHMQKKYRSPPISRRSSTDVYRSRNVRLTNDNSSEK</sequence>
<feature type="region of interest" description="Disordered" evidence="1">
    <location>
        <begin position="40"/>
        <end position="75"/>
    </location>
</feature>
<dbReference type="AlphaFoldDB" id="A0ABD2B3A1"/>
<reference evidence="2 3" key="1">
    <citation type="journal article" date="2024" name="Ann. Entomol. Soc. Am.">
        <title>Genomic analyses of the southern and eastern yellowjacket wasps (Hymenoptera: Vespidae) reveal evolutionary signatures of social life.</title>
        <authorList>
            <person name="Catto M.A."/>
            <person name="Caine P.B."/>
            <person name="Orr S.E."/>
            <person name="Hunt B.G."/>
            <person name="Goodisman M.A.D."/>
        </authorList>
    </citation>
    <scope>NUCLEOTIDE SEQUENCE [LARGE SCALE GENOMIC DNA]</scope>
    <source>
        <strain evidence="2">233</strain>
        <tissue evidence="2">Head and thorax</tissue>
    </source>
</reference>
<gene>
    <name evidence="2" type="ORF">V1478_007482</name>
</gene>
<evidence type="ECO:0000313" key="3">
    <source>
        <dbReference type="Proteomes" id="UP001607302"/>
    </source>
</evidence>
<keyword evidence="3" id="KW-1185">Reference proteome</keyword>
<evidence type="ECO:0000313" key="2">
    <source>
        <dbReference type="EMBL" id="KAL2727204.1"/>
    </source>
</evidence>
<evidence type="ECO:0000256" key="1">
    <source>
        <dbReference type="SAM" id="MobiDB-lite"/>
    </source>
</evidence>
<name>A0ABD2B3A1_VESSQ</name>
<dbReference type="Proteomes" id="UP001607302">
    <property type="component" value="Unassembled WGS sequence"/>
</dbReference>